<dbReference type="Pfam" id="PF12710">
    <property type="entry name" value="HAD"/>
    <property type="match status" value="1"/>
</dbReference>
<dbReference type="Proteomes" id="UP001235094">
    <property type="component" value="Unassembled WGS sequence"/>
</dbReference>
<dbReference type="Gene3D" id="3.90.1470.20">
    <property type="match status" value="1"/>
</dbReference>
<name>A0ABU0LME5_9HYPH</name>
<dbReference type="InterPro" id="IPR036412">
    <property type="entry name" value="HAD-like_sf"/>
</dbReference>
<reference evidence="1 2" key="1">
    <citation type="submission" date="2023-07" db="EMBL/GenBank/DDBJ databases">
        <title>Genomic Encyclopedia of Type Strains, Phase IV (KMG-IV): sequencing the most valuable type-strain genomes for metagenomic binning, comparative biology and taxonomic classification.</title>
        <authorList>
            <person name="Goeker M."/>
        </authorList>
    </citation>
    <scope>NUCLEOTIDE SEQUENCE [LARGE SCALE GENOMIC DNA]</scope>
    <source>
        <strain evidence="1 2">DSM 15561</strain>
    </source>
</reference>
<keyword evidence="2" id="KW-1185">Reference proteome</keyword>
<evidence type="ECO:0000313" key="1">
    <source>
        <dbReference type="EMBL" id="MDQ0509852.1"/>
    </source>
</evidence>
<dbReference type="Gene3D" id="3.40.50.1000">
    <property type="entry name" value="HAD superfamily/HAD-like"/>
    <property type="match status" value="1"/>
</dbReference>
<protein>
    <submittedName>
        <fullName evidence="1">2-hydroxy-3-keto-5-methylthiopentenyl-1-phosphate phosphatase</fullName>
    </submittedName>
</protein>
<dbReference type="EMBL" id="JAUSVR010000002">
    <property type="protein sequence ID" value="MDQ0509852.1"/>
    <property type="molecule type" value="Genomic_DNA"/>
</dbReference>
<organism evidence="1 2">
    <name type="scientific">Ancylobacter amanitiformis</name>
    <dbReference type="NCBI Taxonomy" id="217069"/>
    <lineage>
        <taxon>Bacteria</taxon>
        <taxon>Pseudomonadati</taxon>
        <taxon>Pseudomonadota</taxon>
        <taxon>Alphaproteobacteria</taxon>
        <taxon>Hyphomicrobiales</taxon>
        <taxon>Xanthobacteraceae</taxon>
        <taxon>Ancylobacter</taxon>
    </lineage>
</organism>
<dbReference type="InterPro" id="IPR023214">
    <property type="entry name" value="HAD_sf"/>
</dbReference>
<gene>
    <name evidence="1" type="ORF">QOZ99_000733</name>
</gene>
<proteinExistence type="predicted"/>
<evidence type="ECO:0000313" key="2">
    <source>
        <dbReference type="Proteomes" id="UP001235094"/>
    </source>
</evidence>
<sequence length="185" mass="19616">MTSRECISREVELFRATPKELEQAIAKLSIDPDVPDFVAAARRYGATVSVVSDGFDLFIHPLLRAAGLDLPVSANTMLQMGADGWKAAFANGAEGCGSGTCKCKATSGRHPLVLIGDGRSDFCLARRADFVLAKGKLATYCAQEGIPHIAITNFADALALLPTIMAEIRPTIPTSLDVSFESSNA</sequence>
<dbReference type="SUPFAM" id="SSF56784">
    <property type="entry name" value="HAD-like"/>
    <property type="match status" value="1"/>
</dbReference>
<accession>A0ABU0LME5</accession>
<comment type="caution">
    <text evidence="1">The sequence shown here is derived from an EMBL/GenBank/DDBJ whole genome shotgun (WGS) entry which is preliminary data.</text>
</comment>